<protein>
    <submittedName>
        <fullName evidence="1">Uncharacterized protein</fullName>
    </submittedName>
</protein>
<evidence type="ECO:0000313" key="3">
    <source>
        <dbReference type="Proteomes" id="UP000663856"/>
    </source>
</evidence>
<evidence type="ECO:0000313" key="4">
    <source>
        <dbReference type="Proteomes" id="UP000663866"/>
    </source>
</evidence>
<dbReference type="Proteomes" id="UP000663866">
    <property type="component" value="Unassembled WGS sequence"/>
</dbReference>
<dbReference type="EMBL" id="CAJOBG010006227">
    <property type="protein sequence ID" value="CAF4180226.1"/>
    <property type="molecule type" value="Genomic_DNA"/>
</dbReference>
<dbReference type="PANTHER" id="PTHR35347">
    <property type="entry name" value="COILED-COIL DOMAIN-CONTAINING PROTEIN 175"/>
    <property type="match status" value="1"/>
</dbReference>
<dbReference type="AlphaFoldDB" id="A0A816Y506"/>
<proteinExistence type="predicted"/>
<dbReference type="EMBL" id="CAJNRF010013878">
    <property type="protein sequence ID" value="CAF2152559.1"/>
    <property type="molecule type" value="Genomic_DNA"/>
</dbReference>
<name>A0A816Y506_9BILA</name>
<evidence type="ECO:0000313" key="1">
    <source>
        <dbReference type="EMBL" id="CAF2152559.1"/>
    </source>
</evidence>
<dbReference type="Proteomes" id="UP000663856">
    <property type="component" value="Unassembled WGS sequence"/>
</dbReference>
<evidence type="ECO:0000313" key="2">
    <source>
        <dbReference type="EMBL" id="CAF4180226.1"/>
    </source>
</evidence>
<dbReference type="InterPro" id="IPR038834">
    <property type="entry name" value="CCDC175"/>
</dbReference>
<organism evidence="1 3">
    <name type="scientific">Rotaria magnacalcarata</name>
    <dbReference type="NCBI Taxonomy" id="392030"/>
    <lineage>
        <taxon>Eukaryota</taxon>
        <taxon>Metazoa</taxon>
        <taxon>Spiralia</taxon>
        <taxon>Gnathifera</taxon>
        <taxon>Rotifera</taxon>
        <taxon>Eurotatoria</taxon>
        <taxon>Bdelloidea</taxon>
        <taxon>Philodinida</taxon>
        <taxon>Philodinidae</taxon>
        <taxon>Rotaria</taxon>
    </lineage>
</organism>
<reference evidence="1" key="1">
    <citation type="submission" date="2021-02" db="EMBL/GenBank/DDBJ databases">
        <authorList>
            <person name="Nowell W R."/>
        </authorList>
    </citation>
    <scope>NUCLEOTIDE SEQUENCE</scope>
</reference>
<sequence length="104" mass="12268">MYIHLINHTAISTLQADKNALQQQYDTTINEVNQRLSDKATLQISLNETRDTVRETNQYTFDLEEDIMVLKESLMQERNEARQEKVRLEEEIVGNSLSLLFFKY</sequence>
<accession>A0A816Y506</accession>
<dbReference type="PANTHER" id="PTHR35347:SF1">
    <property type="entry name" value="COILED-COIL DOMAIN-CONTAINING PROTEIN 175"/>
    <property type="match status" value="1"/>
</dbReference>
<gene>
    <name evidence="2" type="ORF">OVN521_LOCUS25234</name>
    <name evidence="1" type="ORF">WKI299_LOCUS30594</name>
</gene>
<keyword evidence="4" id="KW-1185">Reference proteome</keyword>
<comment type="caution">
    <text evidence="1">The sequence shown here is derived from an EMBL/GenBank/DDBJ whole genome shotgun (WGS) entry which is preliminary data.</text>
</comment>